<organism evidence="2 3">
    <name type="scientific">Streblomastix strix</name>
    <dbReference type="NCBI Taxonomy" id="222440"/>
    <lineage>
        <taxon>Eukaryota</taxon>
        <taxon>Metamonada</taxon>
        <taxon>Preaxostyla</taxon>
        <taxon>Oxymonadida</taxon>
        <taxon>Streblomastigidae</taxon>
        <taxon>Streblomastix</taxon>
    </lineage>
</organism>
<name>A0A5J4W592_9EUKA</name>
<reference evidence="2 3" key="1">
    <citation type="submission" date="2019-03" db="EMBL/GenBank/DDBJ databases">
        <title>Single cell metagenomics reveals metabolic interactions within the superorganism composed of flagellate Streblomastix strix and complex community of Bacteroidetes bacteria on its surface.</title>
        <authorList>
            <person name="Treitli S.C."/>
            <person name="Kolisko M."/>
            <person name="Husnik F."/>
            <person name="Keeling P."/>
            <person name="Hampl V."/>
        </authorList>
    </citation>
    <scope>NUCLEOTIDE SEQUENCE [LARGE SCALE GENOMIC DNA]</scope>
    <source>
        <strain evidence="2">ST1C</strain>
    </source>
</reference>
<protein>
    <recommendedName>
        <fullName evidence="4">Right handed beta helix domain-containing protein</fullName>
    </recommendedName>
</protein>
<accession>A0A5J4W592</accession>
<evidence type="ECO:0000313" key="2">
    <source>
        <dbReference type="EMBL" id="KAA6390101.1"/>
    </source>
</evidence>
<gene>
    <name evidence="2" type="ORF">EZS28_014372</name>
</gene>
<evidence type="ECO:0000313" key="3">
    <source>
        <dbReference type="Proteomes" id="UP000324800"/>
    </source>
</evidence>
<dbReference type="Proteomes" id="UP000324800">
    <property type="component" value="Unassembled WGS sequence"/>
</dbReference>
<keyword evidence="1" id="KW-0732">Signal</keyword>
<feature type="signal peptide" evidence="1">
    <location>
        <begin position="1"/>
        <end position="16"/>
    </location>
</feature>
<proteinExistence type="predicted"/>
<feature type="chain" id="PRO_5023811654" description="Right handed beta helix domain-containing protein" evidence="1">
    <location>
        <begin position="17"/>
        <end position="266"/>
    </location>
</feature>
<dbReference type="AlphaFoldDB" id="A0A5J4W592"/>
<comment type="caution">
    <text evidence="2">The sequence shown here is derived from an EMBL/GenBank/DDBJ whole genome shotgun (WGS) entry which is preliminary data.</text>
</comment>
<sequence>MIYILLLVAVVAHCDSNTHRLQELSAIPERIKQSFEDSFPLHTTSCTEIDLEFAINSTLTKVLWRVNQSYLGSDPSTKQTVAAVLSERSNQADGYEIELLDNIHHESLRINKPRSQPILIKSGAKDNEGNIIRNIWEVETYVPEIVFLEEGHMTFQNQEFDYIIGGASGYQIYASPYIALIRTEYNSITYKSLTLKSCIFNGLGVDITVKNMIYVYYMNNLTINDSPDGAEISIEDSYFVNNSFSVTSSSYVIEVRTFDTTSTTVN</sequence>
<dbReference type="EMBL" id="SNRW01003341">
    <property type="protein sequence ID" value="KAA6390101.1"/>
    <property type="molecule type" value="Genomic_DNA"/>
</dbReference>
<evidence type="ECO:0000256" key="1">
    <source>
        <dbReference type="SAM" id="SignalP"/>
    </source>
</evidence>
<evidence type="ECO:0008006" key="4">
    <source>
        <dbReference type="Google" id="ProtNLM"/>
    </source>
</evidence>